<feature type="transmembrane region" description="Helical" evidence="2">
    <location>
        <begin position="59"/>
        <end position="77"/>
    </location>
</feature>
<protein>
    <recommendedName>
        <fullName evidence="5">Protein transport protein Sec61 subunit beta</fullName>
    </recommendedName>
</protein>
<dbReference type="EMBL" id="AAGK01000001">
    <property type="protein sequence ID" value="EAN34131.1"/>
    <property type="molecule type" value="Genomic_DNA"/>
</dbReference>
<evidence type="ECO:0000256" key="2">
    <source>
        <dbReference type="SAM" id="Phobius"/>
    </source>
</evidence>
<dbReference type="eggNOG" id="KOG3457">
    <property type="taxonomic scope" value="Eukaryota"/>
</dbReference>
<accession>Q4N7C7</accession>
<organism evidence="3 4">
    <name type="scientific">Theileria parva</name>
    <name type="common">East coast fever infection agent</name>
    <dbReference type="NCBI Taxonomy" id="5875"/>
    <lineage>
        <taxon>Eukaryota</taxon>
        <taxon>Sar</taxon>
        <taxon>Alveolata</taxon>
        <taxon>Apicomplexa</taxon>
        <taxon>Aconoidasida</taxon>
        <taxon>Piroplasmida</taxon>
        <taxon>Theileriidae</taxon>
        <taxon>Theileria</taxon>
    </lineage>
</organism>
<sequence>MFFSSKQPAQSTMVGGQRVSTRRRTTSESTGTRTNLPPNSGFQKYYGLTSTGLEMSQQSVLLLALIYMGVVVVMHIVSRINLVYKG</sequence>
<dbReference type="AlphaFoldDB" id="Q4N7C7"/>
<dbReference type="STRING" id="5875.Q4N7C7"/>
<keyword evidence="2" id="KW-1133">Transmembrane helix</keyword>
<reference evidence="3 4" key="1">
    <citation type="journal article" date="2005" name="Science">
        <title>Genome sequence of Theileria parva, a bovine pathogen that transforms lymphocytes.</title>
        <authorList>
            <person name="Gardner M.J."/>
            <person name="Bishop R."/>
            <person name="Shah T."/>
            <person name="de Villiers E.P."/>
            <person name="Carlton J.M."/>
            <person name="Hall N."/>
            <person name="Ren Q."/>
            <person name="Paulsen I.T."/>
            <person name="Pain A."/>
            <person name="Berriman M."/>
            <person name="Wilson R.J.M."/>
            <person name="Sato S."/>
            <person name="Ralph S.A."/>
            <person name="Mann D.J."/>
            <person name="Xiong Z."/>
            <person name="Shallom S.J."/>
            <person name="Weidman J."/>
            <person name="Jiang L."/>
            <person name="Lynn J."/>
            <person name="Weaver B."/>
            <person name="Shoaibi A."/>
            <person name="Domingo A.R."/>
            <person name="Wasawo D."/>
            <person name="Crabtree J."/>
            <person name="Wortman J.R."/>
            <person name="Haas B."/>
            <person name="Angiuoli S.V."/>
            <person name="Creasy T.H."/>
            <person name="Lu C."/>
            <person name="Suh B."/>
            <person name="Silva J.C."/>
            <person name="Utterback T.R."/>
            <person name="Feldblyum T.V."/>
            <person name="Pertea M."/>
            <person name="Allen J."/>
            <person name="Nierman W.C."/>
            <person name="Taracha E.L.N."/>
            <person name="Salzberg S.L."/>
            <person name="White O.R."/>
            <person name="Fitzhugh H.A."/>
            <person name="Morzaria S."/>
            <person name="Venter J.C."/>
            <person name="Fraser C.M."/>
            <person name="Nene V."/>
        </authorList>
    </citation>
    <scope>NUCLEOTIDE SEQUENCE [LARGE SCALE GENOMIC DNA]</scope>
    <source>
        <strain evidence="3 4">Muguga</strain>
    </source>
</reference>
<evidence type="ECO:0000313" key="4">
    <source>
        <dbReference type="Proteomes" id="UP000001949"/>
    </source>
</evidence>
<evidence type="ECO:0000256" key="1">
    <source>
        <dbReference type="SAM" id="MobiDB-lite"/>
    </source>
</evidence>
<comment type="caution">
    <text evidence="3">The sequence shown here is derived from an EMBL/GenBank/DDBJ whole genome shotgun (WGS) entry which is preliminary data.</text>
</comment>
<dbReference type="FunCoup" id="Q4N7C7">
    <property type="interactions" value="44"/>
</dbReference>
<feature type="region of interest" description="Disordered" evidence="1">
    <location>
        <begin position="1"/>
        <end position="38"/>
    </location>
</feature>
<dbReference type="Proteomes" id="UP000001949">
    <property type="component" value="Unassembled WGS sequence"/>
</dbReference>
<proteinExistence type="predicted"/>
<dbReference type="VEuPathDB" id="PiroplasmaDB:TpMuguga_01g00893"/>
<dbReference type="KEGG" id="tpv:TP01_0893"/>
<gene>
    <name evidence="3" type="ordered locus">TP01_0893</name>
</gene>
<keyword evidence="4" id="KW-1185">Reference proteome</keyword>
<evidence type="ECO:0008006" key="5">
    <source>
        <dbReference type="Google" id="ProtNLM"/>
    </source>
</evidence>
<keyword evidence="2" id="KW-0812">Transmembrane</keyword>
<feature type="compositionally biased region" description="Polar residues" evidence="1">
    <location>
        <begin position="1"/>
        <end position="14"/>
    </location>
</feature>
<keyword evidence="2" id="KW-0472">Membrane</keyword>
<dbReference type="OMA" id="TMIGGQR"/>
<name>Q4N7C7_THEPA</name>
<evidence type="ECO:0000313" key="3">
    <source>
        <dbReference type="EMBL" id="EAN34131.1"/>
    </source>
</evidence>
<dbReference type="InParanoid" id="Q4N7C7"/>